<sequence>MTRKSIKIHKPAPTLHLPAHEQRAAARRRHNAALPNIPGPKPRIARAAKPRPIPAHKVTTPRSVH</sequence>
<evidence type="ECO:0000313" key="2">
    <source>
        <dbReference type="EMBL" id="SEG02441.1"/>
    </source>
</evidence>
<evidence type="ECO:0000256" key="1">
    <source>
        <dbReference type="SAM" id="MobiDB-lite"/>
    </source>
</evidence>
<accession>A0A1H5WSN3</accession>
<reference evidence="2 3" key="1">
    <citation type="submission" date="2016-10" db="EMBL/GenBank/DDBJ databases">
        <authorList>
            <person name="de Groot N.N."/>
        </authorList>
    </citation>
    <scope>NUCLEOTIDE SEQUENCE [LARGE SCALE GENOMIC DNA]</scope>
    <source>
        <strain evidence="2 3">DSM 22489</strain>
    </source>
</reference>
<protein>
    <submittedName>
        <fullName evidence="2">Uncharacterized protein</fullName>
    </submittedName>
</protein>
<keyword evidence="3" id="KW-1185">Reference proteome</keyword>
<evidence type="ECO:0000313" key="3">
    <source>
        <dbReference type="Proteomes" id="UP000236728"/>
    </source>
</evidence>
<dbReference type="RefSeq" id="WP_103932616.1">
    <property type="nucleotide sequence ID" value="NZ_FNVA01000002.1"/>
</dbReference>
<feature type="region of interest" description="Disordered" evidence="1">
    <location>
        <begin position="1"/>
        <end position="65"/>
    </location>
</feature>
<dbReference type="Proteomes" id="UP000236728">
    <property type="component" value="Unassembled WGS sequence"/>
</dbReference>
<proteinExistence type="predicted"/>
<gene>
    <name evidence="2" type="ORF">SAMN05421819_1725</name>
</gene>
<dbReference type="AlphaFoldDB" id="A0A1H5WSN3"/>
<organism evidence="2 3">
    <name type="scientific">Bryocella elongata</name>
    <dbReference type="NCBI Taxonomy" id="863522"/>
    <lineage>
        <taxon>Bacteria</taxon>
        <taxon>Pseudomonadati</taxon>
        <taxon>Acidobacteriota</taxon>
        <taxon>Terriglobia</taxon>
        <taxon>Terriglobales</taxon>
        <taxon>Acidobacteriaceae</taxon>
        <taxon>Bryocella</taxon>
    </lineage>
</organism>
<feature type="compositionally biased region" description="Basic residues" evidence="1">
    <location>
        <begin position="1"/>
        <end position="10"/>
    </location>
</feature>
<name>A0A1H5WSN3_9BACT</name>
<dbReference type="EMBL" id="FNVA01000002">
    <property type="protein sequence ID" value="SEG02441.1"/>
    <property type="molecule type" value="Genomic_DNA"/>
</dbReference>